<dbReference type="FunFam" id="1.25.40.10:FF:000891">
    <property type="entry name" value="SGT1 and CS domain protein"/>
    <property type="match status" value="1"/>
</dbReference>
<dbReference type="InterPro" id="IPR007699">
    <property type="entry name" value="SGS_dom"/>
</dbReference>
<dbReference type="InterPro" id="IPR008978">
    <property type="entry name" value="HSP20-like_chaperone"/>
</dbReference>
<evidence type="ECO:0000313" key="6">
    <source>
        <dbReference type="Proteomes" id="UP000663193"/>
    </source>
</evidence>
<dbReference type="SUPFAM" id="SSF49764">
    <property type="entry name" value="HSP20-like chaperones"/>
    <property type="match status" value="1"/>
</dbReference>
<dbReference type="InterPro" id="IPR007052">
    <property type="entry name" value="CS_dom"/>
</dbReference>
<dbReference type="SUPFAM" id="SSF48452">
    <property type="entry name" value="TPR-like"/>
    <property type="match status" value="1"/>
</dbReference>
<feature type="compositionally biased region" description="Basic and acidic residues" evidence="2">
    <location>
        <begin position="277"/>
        <end position="286"/>
    </location>
</feature>
<dbReference type="AlphaFoldDB" id="A0A7U2I900"/>
<feature type="region of interest" description="Disordered" evidence="2">
    <location>
        <begin position="351"/>
        <end position="394"/>
    </location>
</feature>
<proteinExistence type="inferred from homology"/>
<dbReference type="Proteomes" id="UP000663193">
    <property type="component" value="Chromosome 18"/>
</dbReference>
<evidence type="ECO:0008006" key="7">
    <source>
        <dbReference type="Google" id="ProtNLM"/>
    </source>
</evidence>
<dbReference type="Pfam" id="PF05002">
    <property type="entry name" value="SGS"/>
    <property type="match status" value="1"/>
</dbReference>
<dbReference type="KEGG" id="pno:SNOG_15468"/>
<dbReference type="InterPro" id="IPR044563">
    <property type="entry name" value="Sgt1-like"/>
</dbReference>
<dbReference type="Gene3D" id="1.25.40.10">
    <property type="entry name" value="Tetratricopeptide repeat domain"/>
    <property type="match status" value="1"/>
</dbReference>
<dbReference type="PROSITE" id="PS51203">
    <property type="entry name" value="CS"/>
    <property type="match status" value="1"/>
</dbReference>
<gene>
    <name evidence="5" type="ORF">JI435_154680</name>
</gene>
<name>A0A7U2I900_PHANO</name>
<dbReference type="Pfam" id="PF04969">
    <property type="entry name" value="CS"/>
    <property type="match status" value="1"/>
</dbReference>
<dbReference type="RefSeq" id="XP_001805615.1">
    <property type="nucleotide sequence ID" value="XM_001805563.1"/>
</dbReference>
<feature type="compositionally biased region" description="Polar residues" evidence="2">
    <location>
        <begin position="359"/>
        <end position="376"/>
    </location>
</feature>
<feature type="region of interest" description="Disordered" evidence="2">
    <location>
        <begin position="277"/>
        <end position="317"/>
    </location>
</feature>
<dbReference type="CDD" id="cd06466">
    <property type="entry name" value="p23_CS_SGT1_like"/>
    <property type="match status" value="1"/>
</dbReference>
<feature type="compositionally biased region" description="Low complexity" evidence="2">
    <location>
        <begin position="144"/>
        <end position="154"/>
    </location>
</feature>
<accession>A0A7U2I900</accession>
<dbReference type="PANTHER" id="PTHR45862">
    <property type="entry name" value="PROTEIN SGT1 HOMOLOG"/>
    <property type="match status" value="1"/>
</dbReference>
<comment type="similarity">
    <text evidence="1">Belongs to the SGT1 family.</text>
</comment>
<dbReference type="InterPro" id="IPR011990">
    <property type="entry name" value="TPR-like_helical_dom_sf"/>
</dbReference>
<dbReference type="EMBL" id="CP069040">
    <property type="protein sequence ID" value="QRD05454.1"/>
    <property type="molecule type" value="Genomic_DNA"/>
</dbReference>
<feature type="domain" description="SGS" evidence="3">
    <location>
        <begin position="305"/>
        <end position="394"/>
    </location>
</feature>
<feature type="domain" description="CS" evidence="4">
    <location>
        <begin position="180"/>
        <end position="272"/>
    </location>
</feature>
<evidence type="ECO:0000256" key="2">
    <source>
        <dbReference type="SAM" id="MobiDB-lite"/>
    </source>
</evidence>
<sequence>MDHAKKGDAALSASQYTEAIEHFTAAIGVNPTAVKYYIGRSTAYQRAQKFPEALTDAEIAVVLAHKRATRELIKDAQFRRALALFFLEKYGDADFVLNIVKKLDEKEKMLPIWSMKVAAKLKDLPEDDEKRKVTVKDVPDVEVPSAPAAAAAKPAKSETVETKKTEKSVEAPKPVVPTPANKIKHDWYQSNDSVTVNILAKGAPKDATVVEFEKDSLSVSFPITDSTSEYHFSADPLYASIDPSQSKFRVTPNKVEITLKKAAQGMKWHTLEGLDRTVEPSSDETKTAIPSHVLTSKPAQESAPAYPTSSKSGAKNWDKLATEDLDDKDDMDGDETSHFFKQLYKGATPEQQRAMMKSYQESGGTVLSTDWSNVGSKTIVPEPPEGMEAKKYGD</sequence>
<evidence type="ECO:0000259" key="4">
    <source>
        <dbReference type="PROSITE" id="PS51203"/>
    </source>
</evidence>
<evidence type="ECO:0000256" key="1">
    <source>
        <dbReference type="ARBA" id="ARBA00008509"/>
    </source>
</evidence>
<dbReference type="PROSITE" id="PS51048">
    <property type="entry name" value="SGS"/>
    <property type="match status" value="1"/>
</dbReference>
<keyword evidence="6" id="KW-1185">Reference proteome</keyword>
<dbReference type="VEuPathDB" id="FungiDB:JI435_154680"/>
<dbReference type="GO" id="GO:0051087">
    <property type="term" value="F:protein-folding chaperone binding"/>
    <property type="evidence" value="ECO:0007669"/>
    <property type="project" value="InterPro"/>
</dbReference>
<dbReference type="OrthoDB" id="1898560at2759"/>
<dbReference type="Gene3D" id="2.60.40.790">
    <property type="match status" value="1"/>
</dbReference>
<evidence type="ECO:0000313" key="5">
    <source>
        <dbReference type="EMBL" id="QRD05454.1"/>
    </source>
</evidence>
<organism evidence="5 6">
    <name type="scientific">Phaeosphaeria nodorum (strain SN15 / ATCC MYA-4574 / FGSC 10173)</name>
    <name type="common">Glume blotch fungus</name>
    <name type="synonym">Parastagonospora nodorum</name>
    <dbReference type="NCBI Taxonomy" id="321614"/>
    <lineage>
        <taxon>Eukaryota</taxon>
        <taxon>Fungi</taxon>
        <taxon>Dikarya</taxon>
        <taxon>Ascomycota</taxon>
        <taxon>Pezizomycotina</taxon>
        <taxon>Dothideomycetes</taxon>
        <taxon>Pleosporomycetidae</taxon>
        <taxon>Pleosporales</taxon>
        <taxon>Pleosporineae</taxon>
        <taxon>Phaeosphaeriaceae</taxon>
        <taxon>Parastagonospora</taxon>
    </lineage>
</organism>
<reference evidence="6" key="1">
    <citation type="journal article" date="2021" name="BMC Genomics">
        <title>Chromosome-level genome assembly and manually-curated proteome of model necrotroph Parastagonospora nodorum Sn15 reveals a genome-wide trove of candidate effector homologs, and redundancy of virulence-related functions within an accessory chromosome.</title>
        <authorList>
            <person name="Bertazzoni S."/>
            <person name="Jones D.A.B."/>
            <person name="Phan H.T."/>
            <person name="Tan K.-C."/>
            <person name="Hane J.K."/>
        </authorList>
    </citation>
    <scope>NUCLEOTIDE SEQUENCE [LARGE SCALE GENOMIC DNA]</scope>
    <source>
        <strain evidence="6">SN15 / ATCC MYA-4574 / FGSC 10173)</strain>
    </source>
</reference>
<dbReference type="OMA" id="KSGPKNW"/>
<feature type="region of interest" description="Disordered" evidence="2">
    <location>
        <begin position="144"/>
        <end position="176"/>
    </location>
</feature>
<protein>
    <recommendedName>
        <fullName evidence="7">SGS-domain-containing protein</fullName>
    </recommendedName>
</protein>
<feature type="compositionally biased region" description="Basic and acidic residues" evidence="2">
    <location>
        <begin position="155"/>
        <end position="170"/>
    </location>
</feature>
<evidence type="ECO:0000259" key="3">
    <source>
        <dbReference type="PROSITE" id="PS51048"/>
    </source>
</evidence>